<proteinExistence type="predicted"/>
<dbReference type="EMBL" id="JADNRY010000260">
    <property type="protein sequence ID" value="KAF9060105.1"/>
    <property type="molecule type" value="Genomic_DNA"/>
</dbReference>
<evidence type="ECO:0000313" key="3">
    <source>
        <dbReference type="Proteomes" id="UP000772434"/>
    </source>
</evidence>
<reference evidence="2" key="1">
    <citation type="submission" date="2020-11" db="EMBL/GenBank/DDBJ databases">
        <authorList>
            <consortium name="DOE Joint Genome Institute"/>
            <person name="Ahrendt S."/>
            <person name="Riley R."/>
            <person name="Andreopoulos W."/>
            <person name="Labutti K."/>
            <person name="Pangilinan J."/>
            <person name="Ruiz-Duenas F.J."/>
            <person name="Barrasa J.M."/>
            <person name="Sanchez-Garcia M."/>
            <person name="Camarero S."/>
            <person name="Miyauchi S."/>
            <person name="Serrano A."/>
            <person name="Linde D."/>
            <person name="Babiker R."/>
            <person name="Drula E."/>
            <person name="Ayuso-Fernandez I."/>
            <person name="Pacheco R."/>
            <person name="Padilla G."/>
            <person name="Ferreira P."/>
            <person name="Barriuso J."/>
            <person name="Kellner H."/>
            <person name="Castanera R."/>
            <person name="Alfaro M."/>
            <person name="Ramirez L."/>
            <person name="Pisabarro A.G."/>
            <person name="Kuo A."/>
            <person name="Tritt A."/>
            <person name="Lipzen A."/>
            <person name="He G."/>
            <person name="Yan M."/>
            <person name="Ng V."/>
            <person name="Cullen D."/>
            <person name="Martin F."/>
            <person name="Rosso M.-N."/>
            <person name="Henrissat B."/>
            <person name="Hibbett D."/>
            <person name="Martinez A.T."/>
            <person name="Grigoriev I.V."/>
        </authorList>
    </citation>
    <scope>NUCLEOTIDE SEQUENCE</scope>
    <source>
        <strain evidence="2">AH 40177</strain>
    </source>
</reference>
<accession>A0A9P5TY47</accession>
<sequence length="415" mass="47258">MARRPLAQCSALSLHESYLPLWILQKWKRFSYSSNITHAPPSRKTSNFEFQLSQMIALGRPIAKALHCLESNTANACDVYMLVHAVMFELEEILFDESNEFKSETCEEVIGIMNARYRQLFDPTAPRSLASSKAYLASAYLNPNNIAPTADIFKEENIENLPTTMRGIRYPSIFKEVATYLFEVAVNEINAGHLEQFAKYKDRASKFKKDFMDELTAYARREYPYKNPCNESKPQAVLRWWTNVEGSELATILPRLSIKLRVNSMAEECLVSLFTWYTPPERNLLKVETLTALAQIAQYYRTEKTAHAKKRSTIHYQHVKNTFVGSTTDPETHRVLHDEEGGEWLDAEEDEDKIQITLSLTFQGAFVNKGSVLVKKFLAEDMEHGKPGGSTTGSGSLVQEDDTDEPSNDFTLSFD</sequence>
<comment type="caution">
    <text evidence="2">The sequence shown here is derived from an EMBL/GenBank/DDBJ whole genome shotgun (WGS) entry which is preliminary data.</text>
</comment>
<dbReference type="OrthoDB" id="3236755at2759"/>
<name>A0A9P5TY47_9AGAR</name>
<evidence type="ECO:0000256" key="1">
    <source>
        <dbReference type="SAM" id="MobiDB-lite"/>
    </source>
</evidence>
<keyword evidence="3" id="KW-1185">Reference proteome</keyword>
<protein>
    <submittedName>
        <fullName evidence="2">Uncharacterized protein</fullName>
    </submittedName>
</protein>
<dbReference type="AlphaFoldDB" id="A0A9P5TY47"/>
<feature type="region of interest" description="Disordered" evidence="1">
    <location>
        <begin position="383"/>
        <end position="415"/>
    </location>
</feature>
<organism evidence="2 3">
    <name type="scientific">Rhodocollybia butyracea</name>
    <dbReference type="NCBI Taxonomy" id="206335"/>
    <lineage>
        <taxon>Eukaryota</taxon>
        <taxon>Fungi</taxon>
        <taxon>Dikarya</taxon>
        <taxon>Basidiomycota</taxon>
        <taxon>Agaricomycotina</taxon>
        <taxon>Agaricomycetes</taxon>
        <taxon>Agaricomycetidae</taxon>
        <taxon>Agaricales</taxon>
        <taxon>Marasmiineae</taxon>
        <taxon>Omphalotaceae</taxon>
        <taxon>Rhodocollybia</taxon>
    </lineage>
</organism>
<dbReference type="Proteomes" id="UP000772434">
    <property type="component" value="Unassembled WGS sequence"/>
</dbReference>
<dbReference type="InterPro" id="IPR012337">
    <property type="entry name" value="RNaseH-like_sf"/>
</dbReference>
<dbReference type="SUPFAM" id="SSF53098">
    <property type="entry name" value="Ribonuclease H-like"/>
    <property type="match status" value="1"/>
</dbReference>
<gene>
    <name evidence="2" type="ORF">BDP27DRAFT_1495122</name>
</gene>
<evidence type="ECO:0000313" key="2">
    <source>
        <dbReference type="EMBL" id="KAF9060105.1"/>
    </source>
</evidence>